<feature type="region of interest" description="Disordered" evidence="1">
    <location>
        <begin position="532"/>
        <end position="607"/>
    </location>
</feature>
<dbReference type="EMBL" id="JABXBU010002230">
    <property type="protein sequence ID" value="KAF8767046.1"/>
    <property type="molecule type" value="Genomic_DNA"/>
</dbReference>
<protein>
    <submittedName>
        <fullName evidence="3">Uncharacterized protein</fullName>
    </submittedName>
</protein>
<feature type="transmembrane region" description="Helical" evidence="2">
    <location>
        <begin position="398"/>
        <end position="420"/>
    </location>
</feature>
<comment type="caution">
    <text evidence="3">The sequence shown here is derived from an EMBL/GenBank/DDBJ whole genome shotgun (WGS) entry which is preliminary data.</text>
</comment>
<dbReference type="OMA" id="CPRCRVD"/>
<proteinExistence type="predicted"/>
<evidence type="ECO:0000313" key="4">
    <source>
        <dbReference type="Proteomes" id="UP000807504"/>
    </source>
</evidence>
<feature type="compositionally biased region" description="Polar residues" evidence="1">
    <location>
        <begin position="561"/>
        <end position="600"/>
    </location>
</feature>
<reference evidence="3" key="2">
    <citation type="submission" date="2020-06" db="EMBL/GenBank/DDBJ databases">
        <authorList>
            <person name="Sheffer M."/>
        </authorList>
    </citation>
    <scope>NUCLEOTIDE SEQUENCE</scope>
</reference>
<dbReference type="OrthoDB" id="6434057at2759"/>
<evidence type="ECO:0000256" key="1">
    <source>
        <dbReference type="SAM" id="MobiDB-lite"/>
    </source>
</evidence>
<dbReference type="Proteomes" id="UP000807504">
    <property type="component" value="Unassembled WGS sequence"/>
</dbReference>
<keyword evidence="2" id="KW-1133">Transmembrane helix</keyword>
<sequence>MAEFNRSLSIPVEVRTRSRNHVSCPRCRVDPSHISRQFWETSRPTPDINITNNNTLESRPNGYPDLCRRSSRSYTSPASVHHYQNRGPIINNPSGYHNSISNSGLIRYSNDSHSTRSAGDTWRIRGILENHPPDVTRRAESSFGRLPDVTHHTQANTANIQHARTRSVPVGGVYDSRVPSSSSYDIHHQQPQPQVVSRSSTQGIICARSHQDGLQHTSLPTTIICNNRQPETSIMQPQPRREPSGIVAPQLKRDQPSTSSTSPWVTRNVQIDRQVSADISNRNHQNNNNNSCNLNWSNQPQQQQQQQQQQQPPQHQQQPSSSCWRPNTVTSTPQNVLNQCPLPDLVTPRRQARKQCCGLLATHSVAIRWLVVVIAALGLLCSVVGTIVGVVKATGREHLTVALLLIGLGIVLVSMSGVAWRLTSRESPSCRAMFGLRRTRHEPHRRFVPRVPQYGRPHPFSAMLYPDITLRPPPPSYQASMQEYRLRLLLMDRQSSPVTHQPPPQPPPLPPPMYRGPATVYPRFPANVGISDYSRPPSYRSRPSSAGQPSPVGLEDVELINNPSTSSSHLPSDVISSLSPAASQNAVRSAPSSASATNNHVEVVAEV</sequence>
<feature type="region of interest" description="Disordered" evidence="1">
    <location>
        <begin position="495"/>
        <end position="520"/>
    </location>
</feature>
<evidence type="ECO:0000256" key="2">
    <source>
        <dbReference type="SAM" id="Phobius"/>
    </source>
</evidence>
<feature type="transmembrane region" description="Helical" evidence="2">
    <location>
        <begin position="366"/>
        <end position="391"/>
    </location>
</feature>
<gene>
    <name evidence="3" type="ORF">HNY73_020053</name>
</gene>
<feature type="compositionally biased region" description="Polar residues" evidence="1">
    <location>
        <begin position="256"/>
        <end position="279"/>
    </location>
</feature>
<feature type="compositionally biased region" description="Low complexity" evidence="1">
    <location>
        <begin position="280"/>
        <end position="319"/>
    </location>
</feature>
<feature type="compositionally biased region" description="Pro residues" evidence="1">
    <location>
        <begin position="500"/>
        <end position="514"/>
    </location>
</feature>
<keyword evidence="2" id="KW-0812">Transmembrane</keyword>
<feature type="region of interest" description="Disordered" evidence="1">
    <location>
        <begin position="232"/>
        <end position="328"/>
    </location>
</feature>
<accession>A0A8T0E6Y9</accession>
<organism evidence="3 4">
    <name type="scientific">Argiope bruennichi</name>
    <name type="common">Wasp spider</name>
    <name type="synonym">Aranea bruennichi</name>
    <dbReference type="NCBI Taxonomy" id="94029"/>
    <lineage>
        <taxon>Eukaryota</taxon>
        <taxon>Metazoa</taxon>
        <taxon>Ecdysozoa</taxon>
        <taxon>Arthropoda</taxon>
        <taxon>Chelicerata</taxon>
        <taxon>Arachnida</taxon>
        <taxon>Araneae</taxon>
        <taxon>Araneomorphae</taxon>
        <taxon>Entelegynae</taxon>
        <taxon>Araneoidea</taxon>
        <taxon>Araneidae</taxon>
        <taxon>Argiope</taxon>
    </lineage>
</organism>
<dbReference type="AlphaFoldDB" id="A0A8T0E6Y9"/>
<reference evidence="3" key="1">
    <citation type="journal article" date="2020" name="bioRxiv">
        <title>Chromosome-level reference genome of the European wasp spider Argiope bruennichi: a resource for studies on range expansion and evolutionary adaptation.</title>
        <authorList>
            <person name="Sheffer M.M."/>
            <person name="Hoppe A."/>
            <person name="Krehenwinkel H."/>
            <person name="Uhl G."/>
            <person name="Kuss A.W."/>
            <person name="Jensen L."/>
            <person name="Jensen C."/>
            <person name="Gillespie R.G."/>
            <person name="Hoff K.J."/>
            <person name="Prost S."/>
        </authorList>
    </citation>
    <scope>NUCLEOTIDE SEQUENCE</scope>
</reference>
<name>A0A8T0E6Y9_ARGBR</name>
<keyword evidence="4" id="KW-1185">Reference proteome</keyword>
<feature type="compositionally biased region" description="Low complexity" evidence="1">
    <location>
        <begin position="533"/>
        <end position="545"/>
    </location>
</feature>
<evidence type="ECO:0000313" key="3">
    <source>
        <dbReference type="EMBL" id="KAF8767046.1"/>
    </source>
</evidence>
<keyword evidence="2" id="KW-0472">Membrane</keyword>
<feature type="region of interest" description="Disordered" evidence="1">
    <location>
        <begin position="176"/>
        <end position="201"/>
    </location>
</feature>